<accession>A0ABN2UPP7</accession>
<keyword evidence="4" id="KW-1185">Reference proteome</keyword>
<dbReference type="Pfam" id="PF00296">
    <property type="entry name" value="Bac_luciferase"/>
    <property type="match status" value="1"/>
</dbReference>
<feature type="domain" description="Luciferase-like" evidence="2">
    <location>
        <begin position="1"/>
        <end position="256"/>
    </location>
</feature>
<dbReference type="InterPro" id="IPR011251">
    <property type="entry name" value="Luciferase-like_dom"/>
</dbReference>
<dbReference type="PANTHER" id="PTHR30137">
    <property type="entry name" value="LUCIFERASE-LIKE MONOOXYGENASE"/>
    <property type="match status" value="1"/>
</dbReference>
<protein>
    <submittedName>
        <fullName evidence="3">LLM class flavin-dependent oxidoreductase</fullName>
    </submittedName>
</protein>
<evidence type="ECO:0000313" key="3">
    <source>
        <dbReference type="EMBL" id="GAA2041140.1"/>
    </source>
</evidence>
<dbReference type="InterPro" id="IPR019949">
    <property type="entry name" value="CmoO-like"/>
</dbReference>
<evidence type="ECO:0000256" key="1">
    <source>
        <dbReference type="ARBA" id="ARBA00007789"/>
    </source>
</evidence>
<proteinExistence type="predicted"/>
<sequence length="290" mass="31565">MLARLIGETTNIRLGAGGVMLPNHAPLLIAEQFGMLNAMAPGRIDLGLGRPPGTDMATAAALRRHKHANDNFGEQVDELLGFLRADFPSGHPYQHVHAVPGPWQNVENRVPAAGLSPEEWILGSSTFSIHLAAELGRPYAFALQFGDADAVSALRLYREQFQPSEVLAEPYALVSLGVVAHDDPHEAALQARTAGMAMLRMFKRESYSLLPPEEVANYPATLNERHVLDVYDKRFVNGTGATVAAALDRLYEQTQADEIMLVTMGSSRAVHVRTIELIAQHYQLGVGVNS</sequence>
<gene>
    <name evidence="3" type="ORF">GCM10009720_21990</name>
</gene>
<dbReference type="SUPFAM" id="SSF51679">
    <property type="entry name" value="Bacterial luciferase-like"/>
    <property type="match status" value="1"/>
</dbReference>
<dbReference type="Gene3D" id="3.20.20.30">
    <property type="entry name" value="Luciferase-like domain"/>
    <property type="match status" value="1"/>
</dbReference>
<dbReference type="PANTHER" id="PTHR30137:SF6">
    <property type="entry name" value="LUCIFERASE-LIKE MONOOXYGENASE"/>
    <property type="match status" value="1"/>
</dbReference>
<dbReference type="EMBL" id="BAAAMN010000048">
    <property type="protein sequence ID" value="GAA2041140.1"/>
    <property type="molecule type" value="Genomic_DNA"/>
</dbReference>
<dbReference type="Proteomes" id="UP001501461">
    <property type="component" value="Unassembled WGS sequence"/>
</dbReference>
<evidence type="ECO:0000259" key="2">
    <source>
        <dbReference type="Pfam" id="PF00296"/>
    </source>
</evidence>
<dbReference type="NCBIfam" id="TIGR03558">
    <property type="entry name" value="oxido_grp_1"/>
    <property type="match status" value="1"/>
</dbReference>
<comment type="caution">
    <text evidence="3">The sequence shown here is derived from an EMBL/GenBank/DDBJ whole genome shotgun (WGS) entry which is preliminary data.</text>
</comment>
<evidence type="ECO:0000313" key="4">
    <source>
        <dbReference type="Proteomes" id="UP001501461"/>
    </source>
</evidence>
<dbReference type="InterPro" id="IPR050766">
    <property type="entry name" value="Bact_Lucif_Oxidored"/>
</dbReference>
<dbReference type="InterPro" id="IPR036661">
    <property type="entry name" value="Luciferase-like_sf"/>
</dbReference>
<reference evidence="4" key="1">
    <citation type="journal article" date="2019" name="Int. J. Syst. Evol. Microbiol.">
        <title>The Global Catalogue of Microorganisms (GCM) 10K type strain sequencing project: providing services to taxonomists for standard genome sequencing and annotation.</title>
        <authorList>
            <consortium name="The Broad Institute Genomics Platform"/>
            <consortium name="The Broad Institute Genome Sequencing Center for Infectious Disease"/>
            <person name="Wu L."/>
            <person name="Ma J."/>
        </authorList>
    </citation>
    <scope>NUCLEOTIDE SEQUENCE [LARGE SCALE GENOMIC DNA]</scope>
    <source>
        <strain evidence="4">JCM 13595</strain>
    </source>
</reference>
<organism evidence="3 4">
    <name type="scientific">Yaniella flava</name>
    <dbReference type="NCBI Taxonomy" id="287930"/>
    <lineage>
        <taxon>Bacteria</taxon>
        <taxon>Bacillati</taxon>
        <taxon>Actinomycetota</taxon>
        <taxon>Actinomycetes</taxon>
        <taxon>Micrococcales</taxon>
        <taxon>Micrococcaceae</taxon>
        <taxon>Yaniella</taxon>
    </lineage>
</organism>
<name>A0ABN2UPP7_9MICC</name>
<dbReference type="RefSeq" id="WP_343958580.1">
    <property type="nucleotide sequence ID" value="NZ_BAAAMN010000048.1"/>
</dbReference>
<comment type="similarity">
    <text evidence="1">To bacterial alkanal monooxygenase alpha and beta chains.</text>
</comment>